<dbReference type="STRING" id="68775.A0A5C3LH03"/>
<evidence type="ECO:0000313" key="14">
    <source>
        <dbReference type="EMBL" id="TFK32384.1"/>
    </source>
</evidence>
<organism evidence="14 15">
    <name type="scientific">Crucibulum laeve</name>
    <dbReference type="NCBI Taxonomy" id="68775"/>
    <lineage>
        <taxon>Eukaryota</taxon>
        <taxon>Fungi</taxon>
        <taxon>Dikarya</taxon>
        <taxon>Basidiomycota</taxon>
        <taxon>Agaricomycotina</taxon>
        <taxon>Agaricomycetes</taxon>
        <taxon>Agaricomycetidae</taxon>
        <taxon>Agaricales</taxon>
        <taxon>Agaricineae</taxon>
        <taxon>Nidulariaceae</taxon>
        <taxon>Crucibulum</taxon>
    </lineage>
</organism>
<keyword evidence="6" id="KW-0509">mRNA transport</keyword>
<feature type="transmembrane region" description="Helical" evidence="13">
    <location>
        <begin position="185"/>
        <end position="205"/>
    </location>
</feature>
<keyword evidence="11 13" id="KW-0472">Membrane</keyword>
<keyword evidence="10" id="KW-0906">Nuclear pore complex</keyword>
<evidence type="ECO:0000256" key="5">
    <source>
        <dbReference type="ARBA" id="ARBA00022692"/>
    </source>
</evidence>
<dbReference type="PANTHER" id="PTHR13269">
    <property type="entry name" value="NUCLEOPORIN NDC1"/>
    <property type="match status" value="1"/>
</dbReference>
<evidence type="ECO:0000256" key="9">
    <source>
        <dbReference type="ARBA" id="ARBA00023010"/>
    </source>
</evidence>
<keyword evidence="15" id="KW-1185">Reference proteome</keyword>
<protein>
    <submittedName>
        <fullName evidence="14">Nucleoporin protein Ndc1-Nup</fullName>
    </submittedName>
</protein>
<dbReference type="Proteomes" id="UP000308652">
    <property type="component" value="Unassembled WGS sequence"/>
</dbReference>
<dbReference type="GO" id="GO:0006999">
    <property type="term" value="P:nuclear pore organization"/>
    <property type="evidence" value="ECO:0007669"/>
    <property type="project" value="TreeGrafter"/>
</dbReference>
<dbReference type="InterPro" id="IPR019049">
    <property type="entry name" value="Nucleoporin_prot_Ndc1/Nup"/>
</dbReference>
<accession>A0A5C3LH03</accession>
<evidence type="ECO:0000313" key="15">
    <source>
        <dbReference type="Proteomes" id="UP000308652"/>
    </source>
</evidence>
<dbReference type="Pfam" id="PF09531">
    <property type="entry name" value="Ndc1_Nup"/>
    <property type="match status" value="1"/>
</dbReference>
<evidence type="ECO:0000256" key="11">
    <source>
        <dbReference type="ARBA" id="ARBA00023136"/>
    </source>
</evidence>
<dbReference type="GO" id="GO:0070762">
    <property type="term" value="C:nuclear pore transmembrane ring"/>
    <property type="evidence" value="ECO:0007669"/>
    <property type="project" value="TreeGrafter"/>
</dbReference>
<feature type="transmembrane region" description="Helical" evidence="13">
    <location>
        <begin position="137"/>
        <end position="157"/>
    </location>
</feature>
<dbReference type="GO" id="GO:0070631">
    <property type="term" value="P:spindle pole body localization"/>
    <property type="evidence" value="ECO:0007669"/>
    <property type="project" value="TreeGrafter"/>
</dbReference>
<feature type="transmembrane region" description="Helical" evidence="13">
    <location>
        <begin position="82"/>
        <end position="105"/>
    </location>
</feature>
<feature type="transmembrane region" description="Helical" evidence="13">
    <location>
        <begin position="43"/>
        <end position="62"/>
    </location>
</feature>
<dbReference type="GO" id="GO:0031965">
    <property type="term" value="C:nuclear membrane"/>
    <property type="evidence" value="ECO:0007669"/>
    <property type="project" value="UniProtKB-SubCell"/>
</dbReference>
<evidence type="ECO:0000256" key="13">
    <source>
        <dbReference type="SAM" id="Phobius"/>
    </source>
</evidence>
<keyword evidence="12" id="KW-0539">Nucleus</keyword>
<keyword evidence="7" id="KW-0653">Protein transport</keyword>
<comment type="subcellular location">
    <subcellularLocation>
        <location evidence="1">Nucleus membrane</location>
        <topology evidence="1">Multi-pass membrane protein</topology>
    </subcellularLocation>
    <subcellularLocation>
        <location evidence="2">Nucleus</location>
        <location evidence="2">Nuclear pore complex</location>
    </subcellularLocation>
</comment>
<evidence type="ECO:0000256" key="1">
    <source>
        <dbReference type="ARBA" id="ARBA00004232"/>
    </source>
</evidence>
<sequence>MASPVRSPIRAITSTISTRSAPSIPPASASYDPLIRSVLRHRLVYSIFPYSAIFCWFLAAAWNVWQHGGLSTIGLGGALSTIFMPLTLFNAVLGWVVGVVPIVVLRKAYLTTKRTSALSPSASVSNALSKPSSKRALATYAASAILVLLVHTFFAYMNETTVRGDPKLSLFVKSRKHPHYLNPRLLFLLFTQLTAATIFWLRSVFQDRFAVRWSSNSQNQAPPLNLRLPLTIPLPRSTLIAPVTAFFVIPTVVLPAACLLFFLAKLVFPILYTLPLLHVFLKPFTGHFVRSRQWVMFLPLKNFGLLVRAWWLAASTVGVWEGVESVFEYFTSLPIQITDLPTLISGLSSSAPAEASPYTYFAYTSLASIASGESLAAAAQRKEIYGEQKGPLFWARVVRESLLLLGQDYQLLLRRGAPPPPPAAPPAAPAPIPTKIGSPIPLLRQRVFKNQKESTGEALLDAVGSDGPIAKAVDVLSNEVPELFRSVSGQLPQPAKEELQRTIKTVESVEEKVVAVITRTPRALLTKVFDAVWGVVERLGVKYAPVAVKDEVERLKGWWSRERVSRKAEGSLVNRELDVVVIDALSHLVSGSLADDTYGVVQRDIPRILEALLSFLSAVEEYQRETSALITPHDVEKPLDHKELREQERTREEVEKAVEMIGSLDDALKEGVGRIVRTFGDKLLAFKFPPRTAQKLQGFLDYC</sequence>
<dbReference type="PANTHER" id="PTHR13269:SF6">
    <property type="entry name" value="NUCLEOPORIN NDC1"/>
    <property type="match status" value="1"/>
</dbReference>
<dbReference type="GO" id="GO:0051028">
    <property type="term" value="P:mRNA transport"/>
    <property type="evidence" value="ECO:0007669"/>
    <property type="project" value="UniProtKB-KW"/>
</dbReference>
<evidence type="ECO:0000256" key="8">
    <source>
        <dbReference type="ARBA" id="ARBA00022989"/>
    </source>
</evidence>
<gene>
    <name evidence="14" type="ORF">BDQ12DRAFT_504234</name>
</gene>
<dbReference type="OrthoDB" id="67850at2759"/>
<reference evidence="14 15" key="1">
    <citation type="journal article" date="2019" name="Nat. Ecol. Evol.">
        <title>Megaphylogeny resolves global patterns of mushroom evolution.</title>
        <authorList>
            <person name="Varga T."/>
            <person name="Krizsan K."/>
            <person name="Foldi C."/>
            <person name="Dima B."/>
            <person name="Sanchez-Garcia M."/>
            <person name="Sanchez-Ramirez S."/>
            <person name="Szollosi G.J."/>
            <person name="Szarkandi J.G."/>
            <person name="Papp V."/>
            <person name="Albert L."/>
            <person name="Andreopoulos W."/>
            <person name="Angelini C."/>
            <person name="Antonin V."/>
            <person name="Barry K.W."/>
            <person name="Bougher N.L."/>
            <person name="Buchanan P."/>
            <person name="Buyck B."/>
            <person name="Bense V."/>
            <person name="Catcheside P."/>
            <person name="Chovatia M."/>
            <person name="Cooper J."/>
            <person name="Damon W."/>
            <person name="Desjardin D."/>
            <person name="Finy P."/>
            <person name="Geml J."/>
            <person name="Haridas S."/>
            <person name="Hughes K."/>
            <person name="Justo A."/>
            <person name="Karasinski D."/>
            <person name="Kautmanova I."/>
            <person name="Kiss B."/>
            <person name="Kocsube S."/>
            <person name="Kotiranta H."/>
            <person name="LaButti K.M."/>
            <person name="Lechner B.E."/>
            <person name="Liimatainen K."/>
            <person name="Lipzen A."/>
            <person name="Lukacs Z."/>
            <person name="Mihaltcheva S."/>
            <person name="Morgado L.N."/>
            <person name="Niskanen T."/>
            <person name="Noordeloos M.E."/>
            <person name="Ohm R.A."/>
            <person name="Ortiz-Santana B."/>
            <person name="Ovrebo C."/>
            <person name="Racz N."/>
            <person name="Riley R."/>
            <person name="Savchenko A."/>
            <person name="Shiryaev A."/>
            <person name="Soop K."/>
            <person name="Spirin V."/>
            <person name="Szebenyi C."/>
            <person name="Tomsovsky M."/>
            <person name="Tulloss R.E."/>
            <person name="Uehling J."/>
            <person name="Grigoriev I.V."/>
            <person name="Vagvolgyi C."/>
            <person name="Papp T."/>
            <person name="Martin F.M."/>
            <person name="Miettinen O."/>
            <person name="Hibbett D.S."/>
            <person name="Nagy L.G."/>
        </authorList>
    </citation>
    <scope>NUCLEOTIDE SEQUENCE [LARGE SCALE GENOMIC DNA]</scope>
    <source>
        <strain evidence="14 15">CBS 166.37</strain>
    </source>
</reference>
<evidence type="ECO:0000256" key="7">
    <source>
        <dbReference type="ARBA" id="ARBA00022927"/>
    </source>
</evidence>
<proteinExistence type="inferred from homology"/>
<dbReference type="GO" id="GO:0015031">
    <property type="term" value="P:protein transport"/>
    <property type="evidence" value="ECO:0007669"/>
    <property type="project" value="UniProtKB-KW"/>
</dbReference>
<dbReference type="EMBL" id="ML213677">
    <property type="protein sequence ID" value="TFK32384.1"/>
    <property type="molecule type" value="Genomic_DNA"/>
</dbReference>
<keyword evidence="8 13" id="KW-1133">Transmembrane helix</keyword>
<keyword evidence="9" id="KW-0811">Translocation</keyword>
<name>A0A5C3LH03_9AGAR</name>
<evidence type="ECO:0000256" key="12">
    <source>
        <dbReference type="ARBA" id="ARBA00023242"/>
    </source>
</evidence>
<evidence type="ECO:0000256" key="3">
    <source>
        <dbReference type="ARBA" id="ARBA00005760"/>
    </source>
</evidence>
<evidence type="ECO:0000256" key="6">
    <source>
        <dbReference type="ARBA" id="ARBA00022816"/>
    </source>
</evidence>
<keyword evidence="5 13" id="KW-0812">Transmembrane</keyword>
<comment type="similarity">
    <text evidence="3">Belongs to the NDC1 family.</text>
</comment>
<dbReference type="GO" id="GO:0030674">
    <property type="term" value="F:protein-macromolecule adaptor activity"/>
    <property type="evidence" value="ECO:0007669"/>
    <property type="project" value="TreeGrafter"/>
</dbReference>
<dbReference type="AlphaFoldDB" id="A0A5C3LH03"/>
<dbReference type="GO" id="GO:0005816">
    <property type="term" value="C:spindle pole body"/>
    <property type="evidence" value="ECO:0007669"/>
    <property type="project" value="TreeGrafter"/>
</dbReference>
<keyword evidence="4" id="KW-0813">Transport</keyword>
<evidence type="ECO:0000256" key="10">
    <source>
        <dbReference type="ARBA" id="ARBA00023132"/>
    </source>
</evidence>
<evidence type="ECO:0000256" key="2">
    <source>
        <dbReference type="ARBA" id="ARBA00004567"/>
    </source>
</evidence>
<evidence type="ECO:0000256" key="4">
    <source>
        <dbReference type="ARBA" id="ARBA00022448"/>
    </source>
</evidence>
<feature type="transmembrane region" description="Helical" evidence="13">
    <location>
        <begin position="239"/>
        <end position="264"/>
    </location>
</feature>